<evidence type="ECO:0000313" key="2">
    <source>
        <dbReference type="Proteomes" id="UP001183643"/>
    </source>
</evidence>
<name>A0AAE3YRW7_9ACTN</name>
<protein>
    <recommendedName>
        <fullName evidence="3">SMI1/KNR4 family protein</fullName>
    </recommendedName>
</protein>
<comment type="caution">
    <text evidence="1">The sequence shown here is derived from an EMBL/GenBank/DDBJ whole genome shotgun (WGS) entry which is preliminary data.</text>
</comment>
<dbReference type="Proteomes" id="UP001183643">
    <property type="component" value="Unassembled WGS sequence"/>
</dbReference>
<keyword evidence="2" id="KW-1185">Reference proteome</keyword>
<reference evidence="1" key="1">
    <citation type="submission" date="2023-07" db="EMBL/GenBank/DDBJ databases">
        <title>Sequencing the genomes of 1000 actinobacteria strains.</title>
        <authorList>
            <person name="Klenk H.-P."/>
        </authorList>
    </citation>
    <scope>NUCLEOTIDE SEQUENCE</scope>
    <source>
        <strain evidence="1">DSM 44707</strain>
    </source>
</reference>
<dbReference type="InterPro" id="IPR037883">
    <property type="entry name" value="Knr4/Smi1-like_sf"/>
</dbReference>
<evidence type="ECO:0008006" key="3">
    <source>
        <dbReference type="Google" id="ProtNLM"/>
    </source>
</evidence>
<dbReference type="SUPFAM" id="SSF160631">
    <property type="entry name" value="SMI1/KNR4-like"/>
    <property type="match status" value="1"/>
</dbReference>
<organism evidence="1 2">
    <name type="scientific">Catenuloplanes atrovinosus</name>
    <dbReference type="NCBI Taxonomy" id="137266"/>
    <lineage>
        <taxon>Bacteria</taxon>
        <taxon>Bacillati</taxon>
        <taxon>Actinomycetota</taxon>
        <taxon>Actinomycetes</taxon>
        <taxon>Micromonosporales</taxon>
        <taxon>Micromonosporaceae</taxon>
        <taxon>Catenuloplanes</taxon>
    </lineage>
</organism>
<dbReference type="AlphaFoldDB" id="A0AAE3YRW7"/>
<gene>
    <name evidence="1" type="ORF">J2S41_005288</name>
</gene>
<evidence type="ECO:0000313" key="1">
    <source>
        <dbReference type="EMBL" id="MDR7278510.1"/>
    </source>
</evidence>
<dbReference type="EMBL" id="JAVDYB010000001">
    <property type="protein sequence ID" value="MDR7278510.1"/>
    <property type="molecule type" value="Genomic_DNA"/>
</dbReference>
<dbReference type="RefSeq" id="WP_310371469.1">
    <property type="nucleotide sequence ID" value="NZ_JAVDYB010000001.1"/>
</dbReference>
<proteinExistence type="predicted"/>
<accession>A0AAE3YRW7</accession>
<sequence length="193" mass="22096">MSALQDLLELVPPPPAHGHVEVDWNLVEVEMGLRLTSDYKSLVDIYGAGQFDRFLTVYQPVTPFLNTELAYRARRQNEILAQLRDGGREHIPFTEGTLLPVAGTDNGDTIYWVLEPSADPDAWTITADEARNRVWPRFPGGITDFLHAVLSRRTRFPIFPKDFPSRNPRFKPRGEPDPKWVARLRTQGLYRDL</sequence>